<evidence type="ECO:0000313" key="2">
    <source>
        <dbReference type="Proteomes" id="UP000275846"/>
    </source>
</evidence>
<reference evidence="1 2" key="2">
    <citation type="submission" date="2018-11" db="EMBL/GenBank/DDBJ databases">
        <authorList>
            <consortium name="Pathogen Informatics"/>
        </authorList>
    </citation>
    <scope>NUCLEOTIDE SEQUENCE [LARGE SCALE GENOMIC DNA]</scope>
    <source>
        <strain evidence="1 2">NST_G2</strain>
    </source>
</reference>
<dbReference type="OrthoDB" id="425681at2759"/>
<accession>A0A183SEL0</accession>
<name>A0A183SEL0_SCHSO</name>
<evidence type="ECO:0000313" key="3">
    <source>
        <dbReference type="WBParaSite" id="SSLN_0000274501-mRNA-1"/>
    </source>
</evidence>
<protein>
    <submittedName>
        <fullName evidence="3">LysR family transcriptional regulator</fullName>
    </submittedName>
</protein>
<sequence length="70" mass="7947">MTNRVKQNCAPSPILFSLMFSARLMNAYLDEHPGIRITRRTDEQHLNRRHTQVVTNVSMATAGDLFFAGV</sequence>
<evidence type="ECO:0000313" key="1">
    <source>
        <dbReference type="EMBL" id="VDL89043.1"/>
    </source>
</evidence>
<keyword evidence="2" id="KW-1185">Reference proteome</keyword>
<dbReference type="Proteomes" id="UP000275846">
    <property type="component" value="Unassembled WGS sequence"/>
</dbReference>
<proteinExistence type="predicted"/>
<gene>
    <name evidence="1" type="ORF">SSLN_LOCUS2658</name>
</gene>
<reference evidence="3" key="1">
    <citation type="submission" date="2016-06" db="UniProtKB">
        <authorList>
            <consortium name="WormBaseParasite"/>
        </authorList>
    </citation>
    <scope>IDENTIFICATION</scope>
</reference>
<dbReference type="AlphaFoldDB" id="A0A183SEL0"/>
<dbReference type="EMBL" id="UYSU01032306">
    <property type="protein sequence ID" value="VDL89043.1"/>
    <property type="molecule type" value="Genomic_DNA"/>
</dbReference>
<dbReference type="WBParaSite" id="SSLN_0000274501-mRNA-1">
    <property type="protein sequence ID" value="SSLN_0000274501-mRNA-1"/>
    <property type="gene ID" value="SSLN_0000274501"/>
</dbReference>
<organism evidence="3">
    <name type="scientific">Schistocephalus solidus</name>
    <name type="common">Tapeworm</name>
    <dbReference type="NCBI Taxonomy" id="70667"/>
    <lineage>
        <taxon>Eukaryota</taxon>
        <taxon>Metazoa</taxon>
        <taxon>Spiralia</taxon>
        <taxon>Lophotrochozoa</taxon>
        <taxon>Platyhelminthes</taxon>
        <taxon>Cestoda</taxon>
        <taxon>Eucestoda</taxon>
        <taxon>Diphyllobothriidea</taxon>
        <taxon>Diphyllobothriidae</taxon>
        <taxon>Schistocephalus</taxon>
    </lineage>
</organism>